<reference evidence="4" key="1">
    <citation type="submission" date="2025-08" db="UniProtKB">
        <authorList>
            <consortium name="RefSeq"/>
        </authorList>
    </citation>
    <scope>IDENTIFICATION</scope>
</reference>
<keyword evidence="3" id="KW-1185">Reference proteome</keyword>
<dbReference type="RefSeq" id="XP_026641407.1">
    <property type="nucleotide sequence ID" value="XM_026785606.1"/>
</dbReference>
<sequence length="260" mass="30662">MPPFGPYPGQMRNLHTLMLEGIVNTFRVGESEELEEEWMNTLFSQLPKSHYLQHLYVDDIYVLLGSLAEWLRCLKKPLETLSITFCHLIQRDLDYLPQCLNLSQFKHLFLSYTVFDEWFKPLGKLLERVKDTLQTLNLEKCWLEDSAFSDFMPALSQCSQLLKINFFFNNKLSLPLLKQFLQHTAKLNKLTQELYPIPLECYDNRGLVLVQRFDKLCPELLDILRSKRQSKAVSFVSSICPKCFQFCVYDLESRHCLCWQ</sequence>
<evidence type="ECO:0000313" key="4">
    <source>
        <dbReference type="RefSeq" id="XP_026641407.1"/>
    </source>
</evidence>
<dbReference type="Proteomes" id="UP000694915">
    <property type="component" value="Linkage group LG2"/>
</dbReference>
<evidence type="ECO:0000313" key="3">
    <source>
        <dbReference type="Proteomes" id="UP000694915"/>
    </source>
</evidence>
<name>A0ABM1UHE5_MICOH</name>
<dbReference type="PANTHER" id="PTHR14224:SF26">
    <property type="entry name" value="PRAME LIKE 6"/>
    <property type="match status" value="1"/>
</dbReference>
<accession>A0ABM1UHE5</accession>
<keyword evidence="2" id="KW-0677">Repeat</keyword>
<gene>
    <name evidence="4" type="primary">LOC101983628</name>
</gene>
<evidence type="ECO:0000256" key="2">
    <source>
        <dbReference type="ARBA" id="ARBA00022737"/>
    </source>
</evidence>
<organism evidence="3 4">
    <name type="scientific">Microtus ochrogaster</name>
    <name type="common">Prairie vole</name>
    <dbReference type="NCBI Taxonomy" id="79684"/>
    <lineage>
        <taxon>Eukaryota</taxon>
        <taxon>Metazoa</taxon>
        <taxon>Chordata</taxon>
        <taxon>Craniata</taxon>
        <taxon>Vertebrata</taxon>
        <taxon>Euteleostomi</taxon>
        <taxon>Mammalia</taxon>
        <taxon>Eutheria</taxon>
        <taxon>Euarchontoglires</taxon>
        <taxon>Glires</taxon>
        <taxon>Rodentia</taxon>
        <taxon>Myomorpha</taxon>
        <taxon>Muroidea</taxon>
        <taxon>Cricetidae</taxon>
        <taxon>Arvicolinae</taxon>
        <taxon>Microtus</taxon>
    </lineage>
</organism>
<dbReference type="PANTHER" id="PTHR14224">
    <property type="entry name" value="SIMILAR TO PREFERENTIALLY EXPRESSED ANTIGEN IN MELANOMA-LIKE 3"/>
    <property type="match status" value="1"/>
</dbReference>
<protein>
    <submittedName>
        <fullName evidence="4">LOW QUALITY PROTEIN: oogenesin-1-like</fullName>
    </submittedName>
</protein>
<dbReference type="InterPro" id="IPR050694">
    <property type="entry name" value="LRRC14/PRAME"/>
</dbReference>
<dbReference type="GeneID" id="101983628"/>
<dbReference type="SUPFAM" id="SSF52047">
    <property type="entry name" value="RNI-like"/>
    <property type="match status" value="1"/>
</dbReference>
<dbReference type="InterPro" id="IPR032675">
    <property type="entry name" value="LRR_dom_sf"/>
</dbReference>
<dbReference type="Gene3D" id="3.80.10.10">
    <property type="entry name" value="Ribonuclease Inhibitor"/>
    <property type="match status" value="1"/>
</dbReference>
<evidence type="ECO:0000256" key="1">
    <source>
        <dbReference type="ARBA" id="ARBA00022614"/>
    </source>
</evidence>
<proteinExistence type="predicted"/>
<keyword evidence="1" id="KW-0433">Leucine-rich repeat</keyword>